<evidence type="ECO:0000313" key="2">
    <source>
        <dbReference type="Proteomes" id="UP000736787"/>
    </source>
</evidence>
<dbReference type="Proteomes" id="UP000736787">
    <property type="component" value="Unassembled WGS sequence"/>
</dbReference>
<protein>
    <submittedName>
        <fullName evidence="1">Uncharacterized protein</fullName>
    </submittedName>
</protein>
<accession>A0A8T1K044</accession>
<sequence length="38" mass="4024">MFFDFSGDAFALGTLDLGGDWNRSGGVGWGRFGEAGRP</sequence>
<name>A0A8T1K044_9STRA</name>
<gene>
    <name evidence="1" type="ORF">PC117_g22559</name>
</gene>
<reference evidence="1" key="1">
    <citation type="submission" date="2018-10" db="EMBL/GenBank/DDBJ databases">
        <title>Effector identification in a new, highly contiguous assembly of the strawberry crown rot pathogen Phytophthora cactorum.</title>
        <authorList>
            <person name="Armitage A.D."/>
            <person name="Nellist C.F."/>
            <person name="Bates H."/>
            <person name="Vickerstaff R.J."/>
            <person name="Harrison R.J."/>
        </authorList>
    </citation>
    <scope>NUCLEOTIDE SEQUENCE</scope>
    <source>
        <strain evidence="1">4040</strain>
    </source>
</reference>
<evidence type="ECO:0000313" key="1">
    <source>
        <dbReference type="EMBL" id="KAG2898352.1"/>
    </source>
</evidence>
<comment type="caution">
    <text evidence="1">The sequence shown here is derived from an EMBL/GenBank/DDBJ whole genome shotgun (WGS) entry which is preliminary data.</text>
</comment>
<dbReference type="EMBL" id="RCMK01001257">
    <property type="protein sequence ID" value="KAG2898352.1"/>
    <property type="molecule type" value="Genomic_DNA"/>
</dbReference>
<dbReference type="AlphaFoldDB" id="A0A8T1K044"/>
<organism evidence="1 2">
    <name type="scientific">Phytophthora cactorum</name>
    <dbReference type="NCBI Taxonomy" id="29920"/>
    <lineage>
        <taxon>Eukaryota</taxon>
        <taxon>Sar</taxon>
        <taxon>Stramenopiles</taxon>
        <taxon>Oomycota</taxon>
        <taxon>Peronosporomycetes</taxon>
        <taxon>Peronosporales</taxon>
        <taxon>Peronosporaceae</taxon>
        <taxon>Phytophthora</taxon>
    </lineage>
</organism>
<proteinExistence type="predicted"/>